<name>A0A3B0ZTY7_9ZZZZ</name>
<evidence type="ECO:0000313" key="3">
    <source>
        <dbReference type="EMBL" id="VAW90842.1"/>
    </source>
</evidence>
<gene>
    <name evidence="3" type="ORF">MNBD_GAMMA21-579</name>
</gene>
<organism evidence="3">
    <name type="scientific">hydrothermal vent metagenome</name>
    <dbReference type="NCBI Taxonomy" id="652676"/>
    <lineage>
        <taxon>unclassified sequences</taxon>
        <taxon>metagenomes</taxon>
        <taxon>ecological metagenomes</taxon>
    </lineage>
</organism>
<accession>A0A3B0ZTY7</accession>
<dbReference type="EMBL" id="UOFR01000007">
    <property type="protein sequence ID" value="VAW90842.1"/>
    <property type="molecule type" value="Genomic_DNA"/>
</dbReference>
<dbReference type="Pfam" id="PF01370">
    <property type="entry name" value="Epimerase"/>
    <property type="match status" value="1"/>
</dbReference>
<evidence type="ECO:0000259" key="2">
    <source>
        <dbReference type="Pfam" id="PF01370"/>
    </source>
</evidence>
<dbReference type="Gene3D" id="3.40.50.720">
    <property type="entry name" value="NAD(P)-binding Rossmann-like Domain"/>
    <property type="match status" value="1"/>
</dbReference>
<keyword evidence="3" id="KW-0812">Transmembrane</keyword>
<dbReference type="InterPro" id="IPR036291">
    <property type="entry name" value="NAD(P)-bd_dom_sf"/>
</dbReference>
<dbReference type="AlphaFoldDB" id="A0A3B0ZTY7"/>
<keyword evidence="3" id="KW-0472">Membrane</keyword>
<sequence length="310" mass="35464">MQQIIIPGGAGLVGQNLIVKLKKAGYTNIVAIDKHHTNTLTLQKLHPDIKVYHSDLVTDTDWYEAINDESIIIMLQAQIGSKKSDDFVKNNIVSTENVLSQAKVKGVKYIVHISSSVVESVADDDYTKTKKQQEDMVAQSGINHIVLRPTLMFGWFDRKHLGWLSRFMKRIPVFPIPGHGRYMRQPLYVSDFCNIIISTIKTQPINKTYNITGRENIDYIDMIRAIKKATQARTWIVNIPYGLFWLLLKVYALFSNDPPFTVEQLKALTAKDEFELIPWWDIFDVNVTGFNDAIDETFNDPAYSHVVLDF</sequence>
<dbReference type="SUPFAM" id="SSF51735">
    <property type="entry name" value="NAD(P)-binding Rossmann-fold domains"/>
    <property type="match status" value="1"/>
</dbReference>
<proteinExistence type="inferred from homology"/>
<dbReference type="InterPro" id="IPR001509">
    <property type="entry name" value="Epimerase_deHydtase"/>
</dbReference>
<feature type="domain" description="NAD-dependent epimerase/dehydratase" evidence="2">
    <location>
        <begin position="4"/>
        <end position="211"/>
    </location>
</feature>
<protein>
    <submittedName>
        <fullName evidence="3">Transmembrane oxidoreductase protein</fullName>
    </submittedName>
</protein>
<reference evidence="3" key="1">
    <citation type="submission" date="2018-06" db="EMBL/GenBank/DDBJ databases">
        <authorList>
            <person name="Zhirakovskaya E."/>
        </authorList>
    </citation>
    <scope>NUCLEOTIDE SEQUENCE</scope>
</reference>
<dbReference type="PANTHER" id="PTHR43000">
    <property type="entry name" value="DTDP-D-GLUCOSE 4,6-DEHYDRATASE-RELATED"/>
    <property type="match status" value="1"/>
</dbReference>
<comment type="similarity">
    <text evidence="1">Belongs to the NAD(P)-dependent epimerase/dehydratase family.</text>
</comment>
<evidence type="ECO:0000256" key="1">
    <source>
        <dbReference type="ARBA" id="ARBA00007637"/>
    </source>
</evidence>